<dbReference type="EMBL" id="MLJW01001758">
    <property type="protein sequence ID" value="OIQ76842.1"/>
    <property type="molecule type" value="Genomic_DNA"/>
</dbReference>
<evidence type="ECO:0000256" key="2">
    <source>
        <dbReference type="ARBA" id="ARBA00022598"/>
    </source>
</evidence>
<keyword evidence="3" id="KW-0460">Magnesium</keyword>
<dbReference type="Pfam" id="PF00120">
    <property type="entry name" value="Gln-synt_C"/>
    <property type="match status" value="1"/>
</dbReference>
<name>A0A1J5Q0H2_9ZZZZ</name>
<evidence type="ECO:0000256" key="1">
    <source>
        <dbReference type="ARBA" id="ARBA00001946"/>
    </source>
</evidence>
<dbReference type="PROSITE" id="PS00181">
    <property type="entry name" value="GLNA_ATP"/>
    <property type="match status" value="1"/>
</dbReference>
<organism evidence="5">
    <name type="scientific">mine drainage metagenome</name>
    <dbReference type="NCBI Taxonomy" id="410659"/>
    <lineage>
        <taxon>unclassified sequences</taxon>
        <taxon>metagenomes</taxon>
        <taxon>ecological metagenomes</taxon>
    </lineage>
</organism>
<dbReference type="GO" id="GO:0004356">
    <property type="term" value="F:glutamine synthetase activity"/>
    <property type="evidence" value="ECO:0007669"/>
    <property type="project" value="InterPro"/>
</dbReference>
<dbReference type="GO" id="GO:0034024">
    <property type="term" value="F:glutamate-putrescine ligase activity"/>
    <property type="evidence" value="ECO:0007669"/>
    <property type="project" value="UniProtKB-EC"/>
</dbReference>
<dbReference type="Gene3D" id="3.30.590.10">
    <property type="entry name" value="Glutamine synthetase/guanido kinase, catalytic domain"/>
    <property type="match status" value="1"/>
</dbReference>
<evidence type="ECO:0000313" key="5">
    <source>
        <dbReference type="EMBL" id="OIQ76842.1"/>
    </source>
</evidence>
<comment type="caution">
    <text evidence="5">The sequence shown here is derived from an EMBL/GenBank/DDBJ whole genome shotgun (WGS) entry which is preliminary data.</text>
</comment>
<gene>
    <name evidence="5" type="primary">puuA_7</name>
    <name evidence="5" type="ORF">GALL_414750</name>
</gene>
<dbReference type="PANTHER" id="PTHR43785:SF12">
    <property type="entry name" value="TYPE-1 GLUTAMINE SYNTHETASE 2"/>
    <property type="match status" value="1"/>
</dbReference>
<proteinExistence type="predicted"/>
<comment type="cofactor">
    <cofactor evidence="1">
        <name>Mg(2+)</name>
        <dbReference type="ChEBI" id="CHEBI:18420"/>
    </cofactor>
</comment>
<accession>A0A1J5Q0H2</accession>
<dbReference type="SMART" id="SM01230">
    <property type="entry name" value="Gln-synt_C"/>
    <property type="match status" value="1"/>
</dbReference>
<dbReference type="GO" id="GO:0006598">
    <property type="term" value="P:polyamine catabolic process"/>
    <property type="evidence" value="ECO:0007669"/>
    <property type="project" value="TreeGrafter"/>
</dbReference>
<sequence>MQLEAASAGGGSGAREMACEQYSLERTAQFEAYFDALYAAAEALRIPLSGHLHEAALSQYEVNFAPGEPLAQADAVWRFKRVARELAVRHGFLASFAAKPFLDQPGTGMHWHFSVQRDDAAWPPLFATPDGESTAALGHFIAGVQRGAPGAMALFAPYDMSFDRIALSDASPTHADWGEDDRHAALRVPASAAAARRVENRLPGGDANPYLIVAATLALGLEGLRAAQPPLPGRDDALKLPRTLPEALTALQGSDALRRWLGAPLVDLYVALKTQEHADRSAATDSRQWDLRHLIELA</sequence>
<dbReference type="PROSITE" id="PS51987">
    <property type="entry name" value="GS_CATALYTIC"/>
    <property type="match status" value="1"/>
</dbReference>
<dbReference type="InterPro" id="IPR027303">
    <property type="entry name" value="Gln_synth_gly_rich_site"/>
</dbReference>
<evidence type="ECO:0000259" key="4">
    <source>
        <dbReference type="PROSITE" id="PS51987"/>
    </source>
</evidence>
<dbReference type="EC" id="6.3.1.11" evidence="5"/>
<protein>
    <submittedName>
        <fullName evidence="5">Gamma-glutamylputrescine synthetase PuuA</fullName>
        <ecNumber evidence="5">6.3.1.11</ecNumber>
    </submittedName>
</protein>
<dbReference type="PANTHER" id="PTHR43785">
    <property type="entry name" value="GAMMA-GLUTAMYLPUTRESCINE SYNTHETASE"/>
    <property type="match status" value="1"/>
</dbReference>
<dbReference type="AlphaFoldDB" id="A0A1J5Q0H2"/>
<reference evidence="5" key="1">
    <citation type="submission" date="2016-10" db="EMBL/GenBank/DDBJ databases">
        <title>Sequence of Gallionella enrichment culture.</title>
        <authorList>
            <person name="Poehlein A."/>
            <person name="Muehling M."/>
            <person name="Daniel R."/>
        </authorList>
    </citation>
    <scope>NUCLEOTIDE SEQUENCE</scope>
</reference>
<keyword evidence="2 5" id="KW-0436">Ligase</keyword>
<dbReference type="InterPro" id="IPR008146">
    <property type="entry name" value="Gln_synth_cat_dom"/>
</dbReference>
<dbReference type="InterPro" id="IPR014746">
    <property type="entry name" value="Gln_synth/guanido_kin_cat_dom"/>
</dbReference>
<dbReference type="SUPFAM" id="SSF55931">
    <property type="entry name" value="Glutamine synthetase/guanido kinase"/>
    <property type="match status" value="1"/>
</dbReference>
<feature type="domain" description="GS catalytic" evidence="4">
    <location>
        <begin position="1"/>
        <end position="298"/>
    </location>
</feature>
<evidence type="ECO:0000256" key="3">
    <source>
        <dbReference type="ARBA" id="ARBA00022842"/>
    </source>
</evidence>
<dbReference type="GO" id="GO:0006542">
    <property type="term" value="P:glutamine biosynthetic process"/>
    <property type="evidence" value="ECO:0007669"/>
    <property type="project" value="TreeGrafter"/>
</dbReference>